<accession>A0ABU0TUC2</accession>
<sequence>MQIGMEHAIDEDLLDHRRHEDLGEAVALVAAESGQTVRRVAQSGSVDELHRQYALTRCHREHLGHADDTPPVGLGSIDEVESRADHPGVAGLDAIVQLLQERRREPPRDRLDAKVATDTGACLGAVCEPADDVGIRLDLRAGGGALDFHHDGRPVEQMSAVHLGHRRGGQRDGIDVGVDLADRCAQVGLDDRADGVPRQRGGVGLQRGERAEVGLGNEIAASGEDLPQLHEADTGVVDRRDDRVRALLGGAQVGLDARVTAVEEPPHAVARGNGEDLQVAARALALTQCRTDEVDGIGQRTCGENRLDCDEGCDAQGEDPRERKRDEADPQPGVLGGNGTPAVGETRLAQRPSRGGDPEEEDQQPDHDAAGPAHCRSQDAAGHEPDEDRRDDGGDRDQDAGGHGVSVAVGQPMRGRAQTGHRHHTASLPATGSVATRQARHVGANPARTPGSLSVLGDRVVPAEGKSGLIVSFAGS</sequence>
<comment type="caution">
    <text evidence="2">The sequence shown here is derived from an EMBL/GenBank/DDBJ whole genome shotgun (WGS) entry which is preliminary data.</text>
</comment>
<protein>
    <submittedName>
        <fullName evidence="2">Uncharacterized protein</fullName>
    </submittedName>
</protein>
<evidence type="ECO:0000313" key="3">
    <source>
        <dbReference type="Proteomes" id="UP001226691"/>
    </source>
</evidence>
<keyword evidence="3" id="KW-1185">Reference proteome</keyword>
<feature type="compositionally biased region" description="Basic and acidic residues" evidence="1">
    <location>
        <begin position="381"/>
        <end position="400"/>
    </location>
</feature>
<dbReference type="EMBL" id="JAUTBF010000001">
    <property type="protein sequence ID" value="MDQ1123239.1"/>
    <property type="molecule type" value="Genomic_DNA"/>
</dbReference>
<feature type="region of interest" description="Disordered" evidence="1">
    <location>
        <begin position="303"/>
        <end position="453"/>
    </location>
</feature>
<name>A0ABU0TUC2_MICTR</name>
<gene>
    <name evidence="2" type="ORF">QE412_001812</name>
</gene>
<reference evidence="2 3" key="1">
    <citation type="submission" date="2023-07" db="EMBL/GenBank/DDBJ databases">
        <title>Functional and genomic diversity of the sorghum phyllosphere microbiome.</title>
        <authorList>
            <person name="Shade A."/>
        </authorList>
    </citation>
    <scope>NUCLEOTIDE SEQUENCE [LARGE SCALE GENOMIC DNA]</scope>
    <source>
        <strain evidence="2 3">SORGH_AS_1207</strain>
    </source>
</reference>
<evidence type="ECO:0000256" key="1">
    <source>
        <dbReference type="SAM" id="MobiDB-lite"/>
    </source>
</evidence>
<feature type="compositionally biased region" description="Basic and acidic residues" evidence="1">
    <location>
        <begin position="318"/>
        <end position="328"/>
    </location>
</feature>
<proteinExistence type="predicted"/>
<dbReference type="Proteomes" id="UP001226691">
    <property type="component" value="Unassembled WGS sequence"/>
</dbReference>
<organism evidence="2 3">
    <name type="scientific">Microbacterium trichothecenolyticum</name>
    <name type="common">Aureobacterium trichothecenolyticum</name>
    <dbReference type="NCBI Taxonomy" id="69370"/>
    <lineage>
        <taxon>Bacteria</taxon>
        <taxon>Bacillati</taxon>
        <taxon>Actinomycetota</taxon>
        <taxon>Actinomycetes</taxon>
        <taxon>Micrococcales</taxon>
        <taxon>Microbacteriaceae</taxon>
        <taxon>Microbacterium</taxon>
    </lineage>
</organism>
<evidence type="ECO:0000313" key="2">
    <source>
        <dbReference type="EMBL" id="MDQ1123239.1"/>
    </source>
</evidence>